<keyword evidence="2" id="KW-0732">Signal</keyword>
<name>A0ABT8TLY2_9ACTN</name>
<proteinExistence type="predicted"/>
<accession>A0ABT8TLY2</accession>
<reference evidence="3" key="1">
    <citation type="submission" date="2023-06" db="EMBL/GenBank/DDBJ databases">
        <title>Genome sequence of Nocardioides sp. SOB44.</title>
        <authorList>
            <person name="Zhang G."/>
        </authorList>
    </citation>
    <scope>NUCLEOTIDE SEQUENCE</scope>
    <source>
        <strain evidence="3">SOB44</strain>
    </source>
</reference>
<evidence type="ECO:0000256" key="1">
    <source>
        <dbReference type="SAM" id="MobiDB-lite"/>
    </source>
</evidence>
<keyword evidence="4" id="KW-1185">Reference proteome</keyword>
<dbReference type="RefSeq" id="WP_302705976.1">
    <property type="nucleotide sequence ID" value="NZ_JAULSC010000003.1"/>
</dbReference>
<dbReference type="SUPFAM" id="SSF110087">
    <property type="entry name" value="DR1885-like metal-binding protein"/>
    <property type="match status" value="1"/>
</dbReference>
<organism evidence="3 4">
    <name type="scientific">Nocardioides cremeus</name>
    <dbReference type="NCBI Taxonomy" id="3058044"/>
    <lineage>
        <taxon>Bacteria</taxon>
        <taxon>Bacillati</taxon>
        <taxon>Actinomycetota</taxon>
        <taxon>Actinomycetes</taxon>
        <taxon>Propionibacteriales</taxon>
        <taxon>Nocardioidaceae</taxon>
        <taxon>Nocardioides</taxon>
    </lineage>
</organism>
<feature type="compositionally biased region" description="Basic and acidic residues" evidence="1">
    <location>
        <begin position="178"/>
        <end position="197"/>
    </location>
</feature>
<dbReference type="Proteomes" id="UP001168363">
    <property type="component" value="Unassembled WGS sequence"/>
</dbReference>
<comment type="caution">
    <text evidence="3">The sequence shown here is derived from an EMBL/GenBank/DDBJ whole genome shotgun (WGS) entry which is preliminary data.</text>
</comment>
<dbReference type="PANTHER" id="PTHR36302">
    <property type="entry name" value="BLR7088 PROTEIN"/>
    <property type="match status" value="1"/>
</dbReference>
<evidence type="ECO:0000313" key="4">
    <source>
        <dbReference type="Proteomes" id="UP001168363"/>
    </source>
</evidence>
<dbReference type="PANTHER" id="PTHR36302:SF1">
    <property type="entry name" value="COPPER CHAPERONE PCU(A)C"/>
    <property type="match status" value="1"/>
</dbReference>
<feature type="region of interest" description="Disordered" evidence="1">
    <location>
        <begin position="167"/>
        <end position="197"/>
    </location>
</feature>
<feature type="chain" id="PRO_5046194572" evidence="2">
    <location>
        <begin position="38"/>
        <end position="197"/>
    </location>
</feature>
<dbReference type="InterPro" id="IPR058248">
    <property type="entry name" value="Lxx211020-like"/>
</dbReference>
<evidence type="ECO:0000313" key="3">
    <source>
        <dbReference type="EMBL" id="MDO3394975.1"/>
    </source>
</evidence>
<gene>
    <name evidence="3" type="ORF">QWJ41_04555</name>
</gene>
<dbReference type="EMBL" id="JAULSC010000003">
    <property type="protein sequence ID" value="MDO3394975.1"/>
    <property type="molecule type" value="Genomic_DNA"/>
</dbReference>
<protein>
    <submittedName>
        <fullName evidence="3">Copper chaperone PCu(A)C</fullName>
    </submittedName>
</protein>
<feature type="region of interest" description="Disordered" evidence="1">
    <location>
        <begin position="34"/>
        <end position="57"/>
    </location>
</feature>
<dbReference type="Gene3D" id="2.60.40.1890">
    <property type="entry name" value="PCu(A)C copper chaperone"/>
    <property type="match status" value="1"/>
</dbReference>
<sequence length="197" mass="20567">MTRTTRTNRTAPARGRVRRLVPAAALALALGTGLASCGDEEPTGSTDSTSETTEQAGSVTIGDPWVRATVGAEDTSMSAAFMTIDNDGEQDVTLVGASTEVAAMVELHEMSMVDGAMAMQAMPDGLVVAAGRGKVLEPGGYHVMLMDLQGELAAGDEVELTLEFSDGSEQALTAPVKEFTEEEGHYHEPGTGEHDHS</sequence>
<dbReference type="Pfam" id="PF04314">
    <property type="entry name" value="PCuAC"/>
    <property type="match status" value="1"/>
</dbReference>
<feature type="signal peptide" evidence="2">
    <location>
        <begin position="1"/>
        <end position="37"/>
    </location>
</feature>
<dbReference type="InterPro" id="IPR036182">
    <property type="entry name" value="PCuAC_sf"/>
</dbReference>
<feature type="compositionally biased region" description="Low complexity" evidence="1">
    <location>
        <begin position="43"/>
        <end position="54"/>
    </location>
</feature>
<dbReference type="InterPro" id="IPR007410">
    <property type="entry name" value="LpqE-like"/>
</dbReference>
<evidence type="ECO:0000256" key="2">
    <source>
        <dbReference type="SAM" id="SignalP"/>
    </source>
</evidence>